<keyword evidence="13" id="KW-0469">Meiosis</keyword>
<evidence type="ECO:0000256" key="3">
    <source>
        <dbReference type="ARBA" id="ARBA00010015"/>
    </source>
</evidence>
<keyword evidence="11 14" id="KW-0234">DNA repair</keyword>
<dbReference type="SUPFAM" id="SSF52980">
    <property type="entry name" value="Restriction endonuclease-like"/>
    <property type="match status" value="1"/>
</dbReference>
<reference evidence="17 18" key="1">
    <citation type="submission" date="2018-05" db="EMBL/GenBank/DDBJ databases">
        <title>Whole genome sequencing for identification of molecular markers to develop diagnostic detection tools for the regulated plant pathogen Lachnellula willkommii.</title>
        <authorList>
            <person name="Giroux E."/>
            <person name="Bilodeau G."/>
        </authorList>
    </citation>
    <scope>NUCLEOTIDE SEQUENCE [LARGE SCALE GENOMIC DNA]</scope>
    <source>
        <strain evidence="17 18">CBS 625.97</strain>
    </source>
</reference>
<evidence type="ECO:0000256" key="1">
    <source>
        <dbReference type="ARBA" id="ARBA00001946"/>
    </source>
</evidence>
<evidence type="ECO:0000256" key="13">
    <source>
        <dbReference type="ARBA" id="ARBA00023254"/>
    </source>
</evidence>
<dbReference type="GO" id="GO:0003677">
    <property type="term" value="F:DNA binding"/>
    <property type="evidence" value="ECO:0007669"/>
    <property type="project" value="UniProtKB-UniRule"/>
</dbReference>
<evidence type="ECO:0000256" key="12">
    <source>
        <dbReference type="ARBA" id="ARBA00023242"/>
    </source>
</evidence>
<evidence type="ECO:0000259" key="16">
    <source>
        <dbReference type="SMART" id="SM00891"/>
    </source>
</evidence>
<dbReference type="OrthoDB" id="5963188at2759"/>
<proteinExistence type="inferred from homology"/>
<dbReference type="SMART" id="SM00891">
    <property type="entry name" value="ERCC4"/>
    <property type="match status" value="1"/>
</dbReference>
<dbReference type="GO" id="GO:0048476">
    <property type="term" value="C:Holliday junction resolvase complex"/>
    <property type="evidence" value="ECO:0007669"/>
    <property type="project" value="UniProtKB-UniRule"/>
</dbReference>
<evidence type="ECO:0000256" key="9">
    <source>
        <dbReference type="ARBA" id="ARBA00022842"/>
    </source>
</evidence>
<dbReference type="GO" id="GO:0000712">
    <property type="term" value="P:resolution of meiotic recombination intermediates"/>
    <property type="evidence" value="ECO:0007669"/>
    <property type="project" value="TreeGrafter"/>
</dbReference>
<dbReference type="Proteomes" id="UP000481288">
    <property type="component" value="Unassembled WGS sequence"/>
</dbReference>
<dbReference type="InterPro" id="IPR011335">
    <property type="entry name" value="Restrct_endonuc-II-like"/>
</dbReference>
<feature type="region of interest" description="Disordered" evidence="15">
    <location>
        <begin position="221"/>
        <end position="254"/>
    </location>
</feature>
<feature type="region of interest" description="Disordered" evidence="15">
    <location>
        <begin position="275"/>
        <end position="299"/>
    </location>
</feature>
<evidence type="ECO:0000256" key="8">
    <source>
        <dbReference type="ARBA" id="ARBA00022801"/>
    </source>
</evidence>
<dbReference type="Pfam" id="PF14716">
    <property type="entry name" value="HHH_8"/>
    <property type="match status" value="1"/>
</dbReference>
<dbReference type="FunFam" id="1.10.10.10:FF:000307">
    <property type="entry name" value="Crossover junction endonuclease MUS81"/>
    <property type="match status" value="1"/>
</dbReference>
<dbReference type="GO" id="GO:0005634">
    <property type="term" value="C:nucleus"/>
    <property type="evidence" value="ECO:0007669"/>
    <property type="project" value="UniProtKB-SubCell"/>
</dbReference>
<dbReference type="InterPro" id="IPR033309">
    <property type="entry name" value="Mus81"/>
</dbReference>
<keyword evidence="6 14" id="KW-0255">Endonuclease</keyword>
<dbReference type="PANTHER" id="PTHR13451">
    <property type="entry name" value="CLASS II CROSSOVER JUNCTION ENDONUCLEASE MUS81"/>
    <property type="match status" value="1"/>
</dbReference>
<organism evidence="17 18">
    <name type="scientific">Lachnellula cervina</name>
    <dbReference type="NCBI Taxonomy" id="1316786"/>
    <lineage>
        <taxon>Eukaryota</taxon>
        <taxon>Fungi</taxon>
        <taxon>Dikarya</taxon>
        <taxon>Ascomycota</taxon>
        <taxon>Pezizomycotina</taxon>
        <taxon>Leotiomycetes</taxon>
        <taxon>Helotiales</taxon>
        <taxon>Lachnaceae</taxon>
        <taxon>Lachnellula</taxon>
    </lineage>
</organism>
<dbReference type="Gene3D" id="1.10.150.670">
    <property type="entry name" value="Crossover junction endonuclease EME1, DNA-binding domain"/>
    <property type="match status" value="1"/>
</dbReference>
<dbReference type="CDD" id="cd20074">
    <property type="entry name" value="XPF_nuclease_Mus81"/>
    <property type="match status" value="1"/>
</dbReference>
<evidence type="ECO:0000256" key="7">
    <source>
        <dbReference type="ARBA" id="ARBA00022763"/>
    </source>
</evidence>
<dbReference type="SUPFAM" id="SSF47802">
    <property type="entry name" value="DNA polymerase beta, N-terminal domain-like"/>
    <property type="match status" value="1"/>
</dbReference>
<keyword evidence="9 14" id="KW-0460">Magnesium</keyword>
<sequence>MADECANPLLLGWVKEWLDQARDRNSKGATVYKKAYNSLKSCPLPFTHPSEAKQLTGFGDKLCQRLTDKLKDHCEENGLPMPQIPKKKRKRPANADPDEDEDEEDDGGAGPAPAKKPKKTRAYVPKVRSGGYGILLALSTLDENSRSGVTKQEVIELAQPHCDASYSAPSDTTKFYTAWKSMDTLNKNDLVYKKGKPEKYYLTDEGWDVAKRMKNTINGDVDIISPSKAKKTSLKAPESTPSPSKPSKPKAKLSAAAAAGAAALARSSNNDDSFLAVDSSPVRGPAPSPSVSPTKAKAPDIIPYGQPVESTSSLPHVTPIALPPGSFTVELVLDIREVRSKKDREGVQNELISNGVTPIMRALELGDILWVAKMKDPNLLSRLGAEGDEVVLDWIVERKRLDDLIASIKDGRFHDQKFRLRKSGLKNVIYLIEEFSLSAENADRYIEAVQSAIASTQVVNGYFVKQTQHLTDSVLYLARMTKMLKGLYEDKPLQVIPTKVITTHNYLPLLAHLRETKPAEEFYTTYSAFASLSSKSDSLTLKDVFLKMLMCVKGVTGEKALEIQKRWKTPNELLEAYEKCGDGEEGRKKKMELVSSRMSDVVGKKKIQKAVSVRIAEVWGDVKID</sequence>
<evidence type="ECO:0000256" key="4">
    <source>
        <dbReference type="ARBA" id="ARBA00022722"/>
    </source>
</evidence>
<dbReference type="Pfam" id="PF02732">
    <property type="entry name" value="ERCC4"/>
    <property type="match status" value="1"/>
</dbReference>
<dbReference type="EMBL" id="QGMG01000024">
    <property type="protein sequence ID" value="TVY58827.1"/>
    <property type="molecule type" value="Genomic_DNA"/>
</dbReference>
<dbReference type="Pfam" id="PF21136">
    <property type="entry name" value="WHD_MUS81"/>
    <property type="match status" value="1"/>
</dbReference>
<dbReference type="InterPro" id="IPR042530">
    <property type="entry name" value="EME1/EME2_C"/>
</dbReference>
<evidence type="ECO:0000256" key="14">
    <source>
        <dbReference type="RuleBase" id="RU369042"/>
    </source>
</evidence>
<dbReference type="GO" id="GO:0000727">
    <property type="term" value="P:double-strand break repair via break-induced replication"/>
    <property type="evidence" value="ECO:0007669"/>
    <property type="project" value="UniProtKB-UniRule"/>
</dbReference>
<keyword evidence="7 14" id="KW-0227">DNA damage</keyword>
<keyword evidence="8 14" id="KW-0378">Hydrolase</keyword>
<keyword evidence="5 14" id="KW-0479">Metal-binding</keyword>
<keyword evidence="10 14" id="KW-0233">DNA recombination</keyword>
<keyword evidence="4 14" id="KW-0540">Nuclease</keyword>
<keyword evidence="18" id="KW-1185">Reference proteome</keyword>
<name>A0A7D8UXF7_9HELO</name>
<dbReference type="Gene3D" id="1.10.10.10">
    <property type="entry name" value="Winged helix-like DNA-binding domain superfamily/Winged helix DNA-binding domain"/>
    <property type="match status" value="1"/>
</dbReference>
<dbReference type="Gene3D" id="3.40.50.10130">
    <property type="match status" value="1"/>
</dbReference>
<accession>A0A7D8UXF7</accession>
<dbReference type="InterPro" id="IPR036388">
    <property type="entry name" value="WH-like_DNA-bd_sf"/>
</dbReference>
<dbReference type="GO" id="GO:0048257">
    <property type="term" value="F:3'-flap endonuclease activity"/>
    <property type="evidence" value="ECO:0007669"/>
    <property type="project" value="TreeGrafter"/>
</dbReference>
<comment type="subunit">
    <text evidence="14">Interacts with EME1.</text>
</comment>
<comment type="similarity">
    <text evidence="3 14">Belongs to the XPF family.</text>
</comment>
<evidence type="ECO:0000256" key="5">
    <source>
        <dbReference type="ARBA" id="ARBA00022723"/>
    </source>
</evidence>
<keyword evidence="12 14" id="KW-0539">Nucleus</keyword>
<evidence type="ECO:0000256" key="6">
    <source>
        <dbReference type="ARBA" id="ARBA00022759"/>
    </source>
</evidence>
<dbReference type="FunFam" id="1.10.150.110:FF:000001">
    <property type="entry name" value="Putative Crossover junction endonuclease MUS81"/>
    <property type="match status" value="1"/>
</dbReference>
<dbReference type="CDD" id="cd21036">
    <property type="entry name" value="WH_MUS81"/>
    <property type="match status" value="1"/>
</dbReference>
<dbReference type="InterPro" id="IPR010996">
    <property type="entry name" value="HHH_MUS81"/>
</dbReference>
<comment type="function">
    <text evidence="14">Interacts with EME1 to form a DNA structure-specific endonuclease with substrate preference for branched DNA structures with a 5'-end at the branch nick. Typical substrates include 3'-flap structures, D-loops, replication forks and nicked Holliday junctions. May be required in mitosis for the processing of stalled or collapsed replication fork intermediates. May be required in meiosis for the repair of meiosis-specific double strand breaks subsequent to single-end invasion (SEI).</text>
</comment>
<evidence type="ECO:0000256" key="11">
    <source>
        <dbReference type="ARBA" id="ARBA00023204"/>
    </source>
</evidence>
<dbReference type="GO" id="GO:0008821">
    <property type="term" value="F:crossover junction DNA endonuclease activity"/>
    <property type="evidence" value="ECO:0007669"/>
    <property type="project" value="UniProtKB-UniRule"/>
</dbReference>
<dbReference type="GO" id="GO:0031297">
    <property type="term" value="P:replication fork processing"/>
    <property type="evidence" value="ECO:0007669"/>
    <property type="project" value="UniProtKB-ARBA"/>
</dbReference>
<evidence type="ECO:0000256" key="10">
    <source>
        <dbReference type="ARBA" id="ARBA00023172"/>
    </source>
</evidence>
<comment type="cofactor">
    <cofactor evidence="1 14">
        <name>Mg(2+)</name>
        <dbReference type="ChEBI" id="CHEBI:18420"/>
    </cofactor>
</comment>
<dbReference type="Gene3D" id="1.10.150.110">
    <property type="entry name" value="DNA polymerase beta, N-terminal domain-like"/>
    <property type="match status" value="1"/>
</dbReference>
<dbReference type="GO" id="GO:0046872">
    <property type="term" value="F:metal ion binding"/>
    <property type="evidence" value="ECO:0007669"/>
    <property type="project" value="UniProtKB-UniRule"/>
</dbReference>
<feature type="compositionally biased region" description="Acidic residues" evidence="15">
    <location>
        <begin position="96"/>
        <end position="107"/>
    </location>
</feature>
<protein>
    <recommendedName>
        <fullName evidence="14">Crossover junction endonuclease MUS81</fullName>
        <ecNumber evidence="14">3.1.22.-</ecNumber>
    </recommendedName>
</protein>
<evidence type="ECO:0000313" key="17">
    <source>
        <dbReference type="EMBL" id="TVY58827.1"/>
    </source>
</evidence>
<comment type="subcellular location">
    <subcellularLocation>
        <location evidence="2 14">Nucleus</location>
    </subcellularLocation>
</comment>
<dbReference type="PANTHER" id="PTHR13451:SF0">
    <property type="entry name" value="CROSSOVER JUNCTION ENDONUCLEASE MUS81"/>
    <property type="match status" value="1"/>
</dbReference>
<comment type="caution">
    <text evidence="17">The sequence shown here is derived from an EMBL/GenBank/DDBJ whole genome shotgun (WGS) entry which is preliminary data.</text>
</comment>
<gene>
    <name evidence="17" type="primary">MUS81</name>
    <name evidence="17" type="ORF">LCER1_G001033</name>
</gene>
<feature type="domain" description="ERCC4" evidence="16">
    <location>
        <begin position="330"/>
        <end position="436"/>
    </location>
</feature>
<dbReference type="InterPro" id="IPR047417">
    <property type="entry name" value="WHD_MUS81"/>
</dbReference>
<evidence type="ECO:0000313" key="18">
    <source>
        <dbReference type="Proteomes" id="UP000481288"/>
    </source>
</evidence>
<dbReference type="InterPro" id="IPR006166">
    <property type="entry name" value="ERCC4_domain"/>
</dbReference>
<dbReference type="InterPro" id="IPR047416">
    <property type="entry name" value="XPF_nuclease_Mus81"/>
</dbReference>
<evidence type="ECO:0000256" key="15">
    <source>
        <dbReference type="SAM" id="MobiDB-lite"/>
    </source>
</evidence>
<dbReference type="EC" id="3.1.22.-" evidence="14"/>
<feature type="region of interest" description="Disordered" evidence="15">
    <location>
        <begin position="74"/>
        <end position="123"/>
    </location>
</feature>
<dbReference type="FunFam" id="3.40.50.10130:FF:000003">
    <property type="entry name" value="Crossover junction endonuclease MUS81"/>
    <property type="match status" value="1"/>
</dbReference>
<evidence type="ECO:0000256" key="2">
    <source>
        <dbReference type="ARBA" id="ARBA00004123"/>
    </source>
</evidence>
<dbReference type="GO" id="GO:0006308">
    <property type="term" value="P:DNA catabolic process"/>
    <property type="evidence" value="ECO:0007669"/>
    <property type="project" value="UniProtKB-UniRule"/>
</dbReference>
<dbReference type="GO" id="GO:0031573">
    <property type="term" value="P:mitotic intra-S DNA damage checkpoint signaling"/>
    <property type="evidence" value="ECO:0007669"/>
    <property type="project" value="TreeGrafter"/>
</dbReference>
<dbReference type="AlphaFoldDB" id="A0A7D8UXF7"/>
<dbReference type="InterPro" id="IPR027421">
    <property type="entry name" value="DNA_pol_lamdba_lyase_dom_sf"/>
</dbReference>